<evidence type="ECO:0000256" key="16">
    <source>
        <dbReference type="ARBA" id="ARBA00023209"/>
    </source>
</evidence>
<feature type="transmembrane region" description="Helical" evidence="19">
    <location>
        <begin position="116"/>
        <end position="136"/>
    </location>
</feature>
<evidence type="ECO:0000256" key="4">
    <source>
        <dbReference type="ARBA" id="ARBA00005189"/>
    </source>
</evidence>
<comment type="pathway">
    <text evidence="4">Lipid metabolism.</text>
</comment>
<feature type="transmembrane region" description="Helical" evidence="19">
    <location>
        <begin position="93"/>
        <end position="109"/>
    </location>
</feature>
<dbReference type="Pfam" id="PF01148">
    <property type="entry name" value="CTP_transf_1"/>
    <property type="match status" value="1"/>
</dbReference>
<evidence type="ECO:0000256" key="7">
    <source>
        <dbReference type="ARBA" id="ARBA00019373"/>
    </source>
</evidence>
<evidence type="ECO:0000313" key="21">
    <source>
        <dbReference type="Proteomes" id="UP000176562"/>
    </source>
</evidence>
<evidence type="ECO:0000256" key="15">
    <source>
        <dbReference type="ARBA" id="ARBA00023136"/>
    </source>
</evidence>
<feature type="transmembrane region" description="Helical" evidence="19">
    <location>
        <begin position="25"/>
        <end position="58"/>
    </location>
</feature>
<keyword evidence="12 18" id="KW-0548">Nucleotidyltransferase</keyword>
<comment type="subcellular location">
    <subcellularLocation>
        <location evidence="2">Cell membrane</location>
        <topology evidence="2">Multi-pass membrane protein</topology>
    </subcellularLocation>
</comment>
<dbReference type="PANTHER" id="PTHR46382:SF1">
    <property type="entry name" value="PHOSPHATIDATE CYTIDYLYLTRANSFERASE"/>
    <property type="match status" value="1"/>
</dbReference>
<keyword evidence="17" id="KW-1208">Phospholipid metabolism</keyword>
<dbReference type="RefSeq" id="WP_068766798.1">
    <property type="nucleotide sequence ID" value="NZ_CP017781.1"/>
</dbReference>
<comment type="pathway">
    <text evidence="3 18">Phospholipid metabolism; CDP-diacylglycerol biosynthesis; CDP-diacylglycerol from sn-glycerol 3-phosphate: step 3/3.</text>
</comment>
<feature type="transmembrane region" description="Helical" evidence="19">
    <location>
        <begin position="142"/>
        <end position="160"/>
    </location>
</feature>
<proteinExistence type="inferred from homology"/>
<evidence type="ECO:0000313" key="20">
    <source>
        <dbReference type="EMBL" id="AOZ69413.1"/>
    </source>
</evidence>
<reference evidence="20 21" key="1">
    <citation type="submission" date="2016-10" db="EMBL/GenBank/DDBJ databases">
        <title>Rhodobacter sp. LPB0142, isolated from sea water.</title>
        <authorList>
            <person name="Kim E."/>
            <person name="Yi H."/>
        </authorList>
    </citation>
    <scope>NUCLEOTIDE SEQUENCE [LARGE SCALE GENOMIC DNA]</scope>
    <source>
        <strain evidence="20 21">LPB0142</strain>
    </source>
</reference>
<keyword evidence="8" id="KW-1003">Cell membrane</keyword>
<evidence type="ECO:0000256" key="6">
    <source>
        <dbReference type="ARBA" id="ARBA00012487"/>
    </source>
</evidence>
<evidence type="ECO:0000256" key="13">
    <source>
        <dbReference type="ARBA" id="ARBA00022989"/>
    </source>
</evidence>
<evidence type="ECO:0000256" key="19">
    <source>
        <dbReference type="SAM" id="Phobius"/>
    </source>
</evidence>
<dbReference type="PANTHER" id="PTHR46382">
    <property type="entry name" value="PHOSPHATIDATE CYTIDYLYLTRANSFERASE"/>
    <property type="match status" value="1"/>
</dbReference>
<feature type="transmembrane region" description="Helical" evidence="19">
    <location>
        <begin position="181"/>
        <end position="207"/>
    </location>
</feature>
<evidence type="ECO:0000256" key="11">
    <source>
        <dbReference type="ARBA" id="ARBA00022692"/>
    </source>
</evidence>
<dbReference type="AlphaFoldDB" id="A0A1D9MC84"/>
<dbReference type="Proteomes" id="UP000176562">
    <property type="component" value="Chromosome"/>
</dbReference>
<evidence type="ECO:0000256" key="18">
    <source>
        <dbReference type="RuleBase" id="RU003938"/>
    </source>
</evidence>
<dbReference type="GO" id="GO:0005886">
    <property type="term" value="C:plasma membrane"/>
    <property type="evidence" value="ECO:0007669"/>
    <property type="project" value="UniProtKB-SubCell"/>
</dbReference>
<comment type="catalytic activity">
    <reaction evidence="1 18">
        <text>a 1,2-diacyl-sn-glycero-3-phosphate + CTP + H(+) = a CDP-1,2-diacyl-sn-glycerol + diphosphate</text>
        <dbReference type="Rhea" id="RHEA:16229"/>
        <dbReference type="ChEBI" id="CHEBI:15378"/>
        <dbReference type="ChEBI" id="CHEBI:33019"/>
        <dbReference type="ChEBI" id="CHEBI:37563"/>
        <dbReference type="ChEBI" id="CHEBI:58332"/>
        <dbReference type="ChEBI" id="CHEBI:58608"/>
        <dbReference type="EC" id="2.7.7.41"/>
    </reaction>
</comment>
<keyword evidence="10 18" id="KW-0808">Transferase</keyword>
<feature type="transmembrane region" description="Helical" evidence="19">
    <location>
        <begin position="70"/>
        <end position="87"/>
    </location>
</feature>
<keyword evidence="13 19" id="KW-1133">Transmembrane helix</keyword>
<dbReference type="PROSITE" id="PS01315">
    <property type="entry name" value="CDS"/>
    <property type="match status" value="1"/>
</dbReference>
<keyword evidence="15 19" id="KW-0472">Membrane</keyword>
<name>A0A1D9MC84_9RHOB</name>
<evidence type="ECO:0000256" key="14">
    <source>
        <dbReference type="ARBA" id="ARBA00023098"/>
    </source>
</evidence>
<dbReference type="EC" id="2.7.7.41" evidence="6 18"/>
<comment type="similarity">
    <text evidence="5 18">Belongs to the CDS family.</text>
</comment>
<protein>
    <recommendedName>
        <fullName evidence="7 18">Phosphatidate cytidylyltransferase</fullName>
        <ecNumber evidence="6 18">2.7.7.41</ecNumber>
    </recommendedName>
</protein>
<evidence type="ECO:0000256" key="1">
    <source>
        <dbReference type="ARBA" id="ARBA00001698"/>
    </source>
</evidence>
<dbReference type="KEGG" id="rhp:LPB142_08900"/>
<sequence length="268" mass="27234">MSAGGTAGAGAGGGGRWGDLRARTLSALAMVVVGGGAIWAGGIAFAALAVLVTGLMIWELAAMTAPARPGNAKLIGLIGAGALAAVLFRHDPFLMPLLALPSMLLTVGARRDKPLASVYALAIMLTGYGLVALRQGFGSAEILWLIALVIASDIAGYFVGRAVGGPKFWPAISPKKTWSGTVAGWVGAGLVGAAFMAFAGPHLLLWLSPVFALAGQMGDIAESWLKRRAGVKDSSTLIPGHGGVLDRFDALIGAVMAVLVVRLVLTAL</sequence>
<evidence type="ECO:0000256" key="8">
    <source>
        <dbReference type="ARBA" id="ARBA00022475"/>
    </source>
</evidence>
<keyword evidence="21" id="KW-1185">Reference proteome</keyword>
<keyword evidence="9" id="KW-0444">Lipid biosynthesis</keyword>
<dbReference type="GO" id="GO:0004605">
    <property type="term" value="F:phosphatidate cytidylyltransferase activity"/>
    <property type="evidence" value="ECO:0007669"/>
    <property type="project" value="UniProtKB-EC"/>
</dbReference>
<accession>A0A1D9MC84</accession>
<dbReference type="UniPathway" id="UPA00557">
    <property type="reaction ID" value="UER00614"/>
</dbReference>
<evidence type="ECO:0000256" key="17">
    <source>
        <dbReference type="ARBA" id="ARBA00023264"/>
    </source>
</evidence>
<feature type="transmembrane region" description="Helical" evidence="19">
    <location>
        <begin position="248"/>
        <end position="265"/>
    </location>
</feature>
<gene>
    <name evidence="20" type="ORF">LPB142_08900</name>
</gene>
<dbReference type="STRING" id="1850250.LPB142_08900"/>
<evidence type="ECO:0000256" key="10">
    <source>
        <dbReference type="ARBA" id="ARBA00022679"/>
    </source>
</evidence>
<keyword evidence="11 18" id="KW-0812">Transmembrane</keyword>
<keyword evidence="16" id="KW-0594">Phospholipid biosynthesis</keyword>
<organism evidence="20 21">
    <name type="scientific">Rhodobacter xanthinilyticus</name>
    <dbReference type="NCBI Taxonomy" id="1850250"/>
    <lineage>
        <taxon>Bacteria</taxon>
        <taxon>Pseudomonadati</taxon>
        <taxon>Pseudomonadota</taxon>
        <taxon>Alphaproteobacteria</taxon>
        <taxon>Rhodobacterales</taxon>
        <taxon>Rhodobacter group</taxon>
        <taxon>Rhodobacter</taxon>
    </lineage>
</organism>
<evidence type="ECO:0000256" key="9">
    <source>
        <dbReference type="ARBA" id="ARBA00022516"/>
    </source>
</evidence>
<evidence type="ECO:0000256" key="2">
    <source>
        <dbReference type="ARBA" id="ARBA00004651"/>
    </source>
</evidence>
<dbReference type="GO" id="GO:0016024">
    <property type="term" value="P:CDP-diacylglycerol biosynthetic process"/>
    <property type="evidence" value="ECO:0007669"/>
    <property type="project" value="UniProtKB-UniPathway"/>
</dbReference>
<keyword evidence="14" id="KW-0443">Lipid metabolism</keyword>
<evidence type="ECO:0000256" key="3">
    <source>
        <dbReference type="ARBA" id="ARBA00005119"/>
    </source>
</evidence>
<evidence type="ECO:0000256" key="12">
    <source>
        <dbReference type="ARBA" id="ARBA00022695"/>
    </source>
</evidence>
<evidence type="ECO:0000256" key="5">
    <source>
        <dbReference type="ARBA" id="ARBA00010185"/>
    </source>
</evidence>
<dbReference type="EMBL" id="CP017781">
    <property type="protein sequence ID" value="AOZ69413.1"/>
    <property type="molecule type" value="Genomic_DNA"/>
</dbReference>
<dbReference type="InterPro" id="IPR000374">
    <property type="entry name" value="PC_trans"/>
</dbReference>